<reference evidence="1" key="2">
    <citation type="submission" date="2025-03" db="EMBL/GenBank/DDBJ databases">
        <authorList>
            <consortium name="ELIXIR-Norway"/>
            <consortium name="Elixir Norway"/>
        </authorList>
    </citation>
    <scope>NUCLEOTIDE SEQUENCE</scope>
</reference>
<sequence length="121" mass="12185">MPSPALGCTGPCQASCRPHAAHRARAALQDSWSPGGLSPGGEQSSHHGLGPHVAMAVVDPTLPPASSLTHGPAGKCDSALDSFRQAQGPDGQGPCPQDAGVTGEDNAQSDRWLADTCLLVA</sequence>
<reference evidence="1" key="1">
    <citation type="submission" date="2023-05" db="EMBL/GenBank/DDBJ databases">
        <authorList>
            <consortium name="ELIXIR-Norway"/>
        </authorList>
    </citation>
    <scope>NUCLEOTIDE SEQUENCE</scope>
</reference>
<dbReference type="EMBL" id="OX596098">
    <property type="protein sequence ID" value="CAM9650701.1"/>
    <property type="molecule type" value="Genomic_DNA"/>
</dbReference>
<evidence type="ECO:0000313" key="1">
    <source>
        <dbReference type="EMBL" id="CAM9650701.1"/>
    </source>
</evidence>
<proteinExistence type="predicted"/>
<dbReference type="Proteomes" id="UP001162501">
    <property type="component" value="Chromosome 14"/>
</dbReference>
<evidence type="ECO:0000313" key="2">
    <source>
        <dbReference type="Proteomes" id="UP001162501"/>
    </source>
</evidence>
<gene>
    <name evidence="1" type="ORF">MRATA1EN22A_LOCUS5516</name>
</gene>
<organism evidence="1 2">
    <name type="scientific">Rangifer tarandus platyrhynchus</name>
    <name type="common">Svalbard reindeer</name>
    <dbReference type="NCBI Taxonomy" id="3082113"/>
    <lineage>
        <taxon>Eukaryota</taxon>
        <taxon>Metazoa</taxon>
        <taxon>Chordata</taxon>
        <taxon>Craniata</taxon>
        <taxon>Vertebrata</taxon>
        <taxon>Euteleostomi</taxon>
        <taxon>Mammalia</taxon>
        <taxon>Eutheria</taxon>
        <taxon>Laurasiatheria</taxon>
        <taxon>Artiodactyla</taxon>
        <taxon>Ruminantia</taxon>
        <taxon>Pecora</taxon>
        <taxon>Cervidae</taxon>
        <taxon>Odocoileinae</taxon>
        <taxon>Rangifer</taxon>
    </lineage>
</organism>
<name>A0AC59YF99_RANTA</name>
<accession>A0AC59YF99</accession>
<protein>
    <submittedName>
        <fullName evidence="1">Uncharacterized protein</fullName>
    </submittedName>
</protein>